<feature type="domain" description="UvrD-like helicase ATP-binding" evidence="17">
    <location>
        <begin position="34"/>
        <end position="370"/>
    </location>
</feature>
<keyword evidence="6 15" id="KW-0347">Helicase</keyword>
<dbReference type="Pfam" id="PF13361">
    <property type="entry name" value="UvrD_C"/>
    <property type="match status" value="1"/>
</dbReference>
<dbReference type="EMBL" id="JBHMAX010000007">
    <property type="protein sequence ID" value="MFB9731215.1"/>
    <property type="molecule type" value="Genomic_DNA"/>
</dbReference>
<dbReference type="Pfam" id="PF00580">
    <property type="entry name" value="UvrD-helicase"/>
    <property type="match status" value="1"/>
</dbReference>
<dbReference type="Pfam" id="PF12705">
    <property type="entry name" value="PDDEXK_1"/>
    <property type="match status" value="1"/>
</dbReference>
<dbReference type="PANTHER" id="PTHR11070:SF55">
    <property type="entry name" value="DNA 3'-5' HELICASE"/>
    <property type="match status" value="1"/>
</dbReference>
<evidence type="ECO:0000256" key="13">
    <source>
        <dbReference type="ARBA" id="ARBA00034808"/>
    </source>
</evidence>
<dbReference type="Gene3D" id="1.10.486.10">
    <property type="entry name" value="PCRA, domain 4"/>
    <property type="match status" value="1"/>
</dbReference>
<evidence type="ECO:0000256" key="16">
    <source>
        <dbReference type="SAM" id="MobiDB-lite"/>
    </source>
</evidence>
<dbReference type="SUPFAM" id="SSF52540">
    <property type="entry name" value="P-loop containing nucleoside triphosphate hydrolases"/>
    <property type="match status" value="1"/>
</dbReference>
<evidence type="ECO:0000256" key="6">
    <source>
        <dbReference type="ARBA" id="ARBA00022806"/>
    </source>
</evidence>
<feature type="region of interest" description="Disordered" evidence="16">
    <location>
        <begin position="1"/>
        <end position="26"/>
    </location>
</feature>
<dbReference type="GO" id="GO:0004386">
    <property type="term" value="F:helicase activity"/>
    <property type="evidence" value="ECO:0007669"/>
    <property type="project" value="UniProtKB-KW"/>
</dbReference>
<accession>A0ABV5V0B1</accession>
<dbReference type="CDD" id="cd17932">
    <property type="entry name" value="DEXQc_UvrD"/>
    <property type="match status" value="1"/>
</dbReference>
<dbReference type="SUPFAM" id="SSF52980">
    <property type="entry name" value="Restriction endonuclease-like"/>
    <property type="match status" value="1"/>
</dbReference>
<keyword evidence="8 15" id="KW-0067">ATP-binding</keyword>
<evidence type="ECO:0000259" key="17">
    <source>
        <dbReference type="PROSITE" id="PS51198"/>
    </source>
</evidence>
<keyword evidence="5 15" id="KW-0378">Hydrolase</keyword>
<keyword evidence="20" id="KW-1185">Reference proteome</keyword>
<dbReference type="InterPro" id="IPR014016">
    <property type="entry name" value="UvrD-like_ATP-bd"/>
</dbReference>
<dbReference type="PANTHER" id="PTHR11070">
    <property type="entry name" value="UVRD / RECB / PCRA DNA HELICASE FAMILY MEMBER"/>
    <property type="match status" value="1"/>
</dbReference>
<evidence type="ECO:0000256" key="8">
    <source>
        <dbReference type="ARBA" id="ARBA00022840"/>
    </source>
</evidence>
<evidence type="ECO:0000256" key="2">
    <source>
        <dbReference type="ARBA" id="ARBA00022722"/>
    </source>
</evidence>
<feature type="binding site" evidence="15">
    <location>
        <begin position="55"/>
        <end position="62"/>
    </location>
    <ligand>
        <name>ATP</name>
        <dbReference type="ChEBI" id="CHEBI:30616"/>
    </ligand>
</feature>
<evidence type="ECO:0000259" key="18">
    <source>
        <dbReference type="PROSITE" id="PS51217"/>
    </source>
</evidence>
<evidence type="ECO:0000256" key="14">
    <source>
        <dbReference type="ARBA" id="ARBA00048988"/>
    </source>
</evidence>
<comment type="catalytic activity">
    <reaction evidence="14">
        <text>ATP + H2O = ADP + phosphate + H(+)</text>
        <dbReference type="Rhea" id="RHEA:13065"/>
        <dbReference type="ChEBI" id="CHEBI:15377"/>
        <dbReference type="ChEBI" id="CHEBI:15378"/>
        <dbReference type="ChEBI" id="CHEBI:30616"/>
        <dbReference type="ChEBI" id="CHEBI:43474"/>
        <dbReference type="ChEBI" id="CHEBI:456216"/>
        <dbReference type="EC" id="5.6.2.4"/>
    </reaction>
</comment>
<evidence type="ECO:0000256" key="7">
    <source>
        <dbReference type="ARBA" id="ARBA00022839"/>
    </source>
</evidence>
<keyword evidence="3 15" id="KW-0547">Nucleotide-binding</keyword>
<dbReference type="InterPro" id="IPR014017">
    <property type="entry name" value="DNA_helicase_UvrD-like_C"/>
</dbReference>
<protein>
    <recommendedName>
        <fullName evidence="13">DNA 3'-5' helicase</fullName>
        <ecNumber evidence="13">5.6.2.4</ecNumber>
    </recommendedName>
</protein>
<proteinExistence type="inferred from homology"/>
<dbReference type="EC" id="5.6.2.4" evidence="13"/>
<dbReference type="InterPro" id="IPR038726">
    <property type="entry name" value="PDDEXK_AddAB-type"/>
</dbReference>
<evidence type="ECO:0000256" key="15">
    <source>
        <dbReference type="PROSITE-ProRule" id="PRU00560"/>
    </source>
</evidence>
<keyword evidence="7" id="KW-0269">Exonuclease</keyword>
<dbReference type="InterPro" id="IPR011604">
    <property type="entry name" value="PDDEXK-like_dom_sf"/>
</dbReference>
<dbReference type="Proteomes" id="UP001589613">
    <property type="component" value="Unassembled WGS sequence"/>
</dbReference>
<dbReference type="PROSITE" id="PS51217">
    <property type="entry name" value="UVRD_HELICASE_CTER"/>
    <property type="match status" value="1"/>
</dbReference>
<dbReference type="Gene3D" id="1.10.10.160">
    <property type="match status" value="1"/>
</dbReference>
<name>A0ABV5V0B1_9MICO</name>
<dbReference type="InterPro" id="IPR027417">
    <property type="entry name" value="P-loop_NTPase"/>
</dbReference>
<evidence type="ECO:0000256" key="9">
    <source>
        <dbReference type="ARBA" id="ARBA00023125"/>
    </source>
</evidence>
<organism evidence="19 20">
    <name type="scientific">Ornithinimicrobium kibberense</name>
    <dbReference type="NCBI Taxonomy" id="282060"/>
    <lineage>
        <taxon>Bacteria</taxon>
        <taxon>Bacillati</taxon>
        <taxon>Actinomycetota</taxon>
        <taxon>Actinomycetes</taxon>
        <taxon>Micrococcales</taxon>
        <taxon>Ornithinimicrobiaceae</taxon>
        <taxon>Ornithinimicrobium</taxon>
    </lineage>
</organism>
<comment type="similarity">
    <text evidence="1">Belongs to the helicase family. UvrD subfamily.</text>
</comment>
<dbReference type="InterPro" id="IPR013986">
    <property type="entry name" value="DExx_box_DNA_helicase_dom_sf"/>
</dbReference>
<dbReference type="Gene3D" id="3.40.50.300">
    <property type="entry name" value="P-loop containing nucleotide triphosphate hydrolases"/>
    <property type="match status" value="3"/>
</dbReference>
<evidence type="ECO:0000256" key="10">
    <source>
        <dbReference type="ARBA" id="ARBA00023204"/>
    </source>
</evidence>
<evidence type="ECO:0000256" key="3">
    <source>
        <dbReference type="ARBA" id="ARBA00022741"/>
    </source>
</evidence>
<keyword evidence="2" id="KW-0540">Nuclease</keyword>
<evidence type="ECO:0000313" key="19">
    <source>
        <dbReference type="EMBL" id="MFB9731215.1"/>
    </source>
</evidence>
<reference evidence="19 20" key="1">
    <citation type="submission" date="2024-09" db="EMBL/GenBank/DDBJ databases">
        <authorList>
            <person name="Sun Q."/>
            <person name="Mori K."/>
        </authorList>
    </citation>
    <scope>NUCLEOTIDE SEQUENCE [LARGE SCALE GENOMIC DNA]</scope>
    <source>
        <strain evidence="19 20">JCM 12763</strain>
    </source>
</reference>
<gene>
    <name evidence="19" type="ORF">ACFFN0_04055</name>
</gene>
<evidence type="ECO:0000256" key="4">
    <source>
        <dbReference type="ARBA" id="ARBA00022763"/>
    </source>
</evidence>
<dbReference type="PROSITE" id="PS51198">
    <property type="entry name" value="UVRD_HELICASE_ATP_BIND"/>
    <property type="match status" value="1"/>
</dbReference>
<dbReference type="RefSeq" id="WP_238330332.1">
    <property type="nucleotide sequence ID" value="NZ_JBHMAX010000007.1"/>
</dbReference>
<dbReference type="Gene3D" id="3.90.320.10">
    <property type="match status" value="1"/>
</dbReference>
<keyword evidence="4" id="KW-0227">DNA damage</keyword>
<keyword evidence="9" id="KW-0238">DNA-binding</keyword>
<evidence type="ECO:0000313" key="20">
    <source>
        <dbReference type="Proteomes" id="UP001589613"/>
    </source>
</evidence>
<evidence type="ECO:0000256" key="12">
    <source>
        <dbReference type="ARBA" id="ARBA00034617"/>
    </source>
</evidence>
<comment type="catalytic activity">
    <reaction evidence="12">
        <text>Couples ATP hydrolysis with the unwinding of duplex DNA by translocating in the 3'-5' direction.</text>
        <dbReference type="EC" id="5.6.2.4"/>
    </reaction>
</comment>
<evidence type="ECO:0000256" key="5">
    <source>
        <dbReference type="ARBA" id="ARBA00022801"/>
    </source>
</evidence>
<evidence type="ECO:0000256" key="1">
    <source>
        <dbReference type="ARBA" id="ARBA00009922"/>
    </source>
</evidence>
<sequence>MSRPSLAGGARPSSRLPHPPRFSADDLATALGTDLPTEEQRAVVEFDLSPAVVVAGAGSGKTETMASRVIWLIANDYAGPEEVLGLTFTRKAAHELSARLAVKLEQLRRTGLWLPDGQEEAVDGEAFDLPTVSTYHAYAGRLVAEHGLRLGVEPDSQLLSEAACWQLAHDVVSGYDGDMTATEKAESTVVRAVLDLAGELGEHLVEPEDALAWLEQLADRVAQLPGRDGRRPLAAGRDLAAALREQALVYPIVHRYRQAKTARTALDFGDQMALAARLARDVAAVADGERARYRAVLLDEFQDTSEAQMVLMSSLFGGLDLPITAVGDPHQSIYGWRGASASTLSRFPEVFAAAGRPAAVLSLSTSWRNARSVLAAANAVAGDLQAATRIPVRTLSPAPSAGPGLVEVARLVDQIEEADHVAGWVAEHFGPGRTAAVLCRARAQFPAVVDALRRRGLPVEVVGLGGLLDTPEILDLVAVLWATQEPTRGDQVMRLLTGPVCRLGAGDVDALWAWARELSRPGDGAGPHGREHAPVLAEALDHPPPVGWLGPGGRQLSPEGGDRVRRLASVLRRLRSLTGLALPDLVVEAERSLGLDLEVAADPDLHPAWGRAQLDALADVAAGYAASAERPTLGGFLDWLDAARAHERGLEEAEVPELAEVHVDAGAVQVLTVHAAKGLEWDVVAVPGLVEGTFPSGRVQPKAQADGWVLGPRKDRTWLTGIGRLPTPLRGDRQDRPDLGWQAVADTHELRDALEEMALEGGAYAVREERRLAYVAFTRARRRMLLTAPVWSTGKLPRVTSRFLEEVRTSTEVEVSVRGWAELPDPLDPAQHQNPRLAEEETAPWPTSPEARRDAVRDVGHALVTARTAGPAGGPATPEQVEWERRARLLLADRARAVAADGPAELPDHLSTSAVVELSRDPEAFRAALRRPVPRPPAPRARTGTAFHAWVEQHYAAAALVDLDDLEKDSPDGDPAQELAQLQENFLASEWADRSPVAVEVAVETTVAGRRVRGRLDAVFADDDGGLTLVDWKTGSPGTAEAQRHRALQLAIYRVAYARLTGRPPAQVRAAFFYAATGTTVRPHLPDEVELERLLDDLVEGRAAGQEGAAPSG</sequence>
<feature type="region of interest" description="Disordered" evidence="16">
    <location>
        <begin position="824"/>
        <end position="850"/>
    </location>
</feature>
<evidence type="ECO:0000256" key="11">
    <source>
        <dbReference type="ARBA" id="ARBA00023235"/>
    </source>
</evidence>
<keyword evidence="10" id="KW-0234">DNA repair</keyword>
<keyword evidence="11" id="KW-0413">Isomerase</keyword>
<comment type="caution">
    <text evidence="19">The sequence shown here is derived from an EMBL/GenBank/DDBJ whole genome shotgun (WGS) entry which is preliminary data.</text>
</comment>
<dbReference type="InterPro" id="IPR011335">
    <property type="entry name" value="Restrct_endonuc-II-like"/>
</dbReference>
<feature type="domain" description="UvrD-like helicase C-terminal" evidence="18">
    <location>
        <begin position="371"/>
        <end position="678"/>
    </location>
</feature>
<dbReference type="InterPro" id="IPR000212">
    <property type="entry name" value="DNA_helicase_UvrD/REP"/>
</dbReference>